<evidence type="ECO:0000256" key="1">
    <source>
        <dbReference type="SAM" id="MobiDB-lite"/>
    </source>
</evidence>
<protein>
    <submittedName>
        <fullName evidence="2">Uncharacterized protein</fullName>
    </submittedName>
</protein>
<sequence>SSPINKSKIALRYPLQPSLYRYKKLPLAHILGLLLYFYQLFQSQLYKKPPKITLTADGMQDSEINAIAASPLAYSTESPVNHQVASFDLEVNLHRSNSTFSTDADSSRAALLTKLFSSALARLGPGEFRPRRGAVQLQTDPPRGLAGVSRFVKHLGLRRAVAVPRDLPYFTKPGTNGPPPRPGVDRGPARQFGRPTARRLLSKLSSWPSEVWSSPRRRSTTPVPKRCGCCTLIQYIKGVWPMQSLDLGSAPGVLPLLSARLTQQPCSSKMLAIALFREPAANDRGVLPSSSVESGLAPHFSNKRTISMP</sequence>
<evidence type="ECO:0000313" key="3">
    <source>
        <dbReference type="Proteomes" id="UP000310108"/>
    </source>
</evidence>
<dbReference type="Proteomes" id="UP000310108">
    <property type="component" value="Unassembled WGS sequence"/>
</dbReference>
<dbReference type="AlphaFoldDB" id="A0A4U6XMF7"/>
<comment type="caution">
    <text evidence="2">The sequence shown here is derived from an EMBL/GenBank/DDBJ whole genome shotgun (WGS) entry which is preliminary data.</text>
</comment>
<dbReference type="EMBL" id="PJEX01000056">
    <property type="protein sequence ID" value="TKW56869.1"/>
    <property type="molecule type" value="Genomic_DNA"/>
</dbReference>
<keyword evidence="3" id="KW-1185">Reference proteome</keyword>
<gene>
    <name evidence="2" type="ORF">CTA1_11292</name>
</gene>
<proteinExistence type="predicted"/>
<evidence type="ECO:0000313" key="2">
    <source>
        <dbReference type="EMBL" id="TKW56869.1"/>
    </source>
</evidence>
<reference evidence="2 3" key="1">
    <citation type="journal article" date="2019" name="PLoS ONE">
        <title>Comparative genome analysis indicates high evolutionary potential of pathogenicity genes in Colletotrichum tanaceti.</title>
        <authorList>
            <person name="Lelwala R.V."/>
            <person name="Korhonen P.K."/>
            <person name="Young N.D."/>
            <person name="Scott J.B."/>
            <person name="Ades P.A."/>
            <person name="Gasser R.B."/>
            <person name="Taylor P.W.J."/>
        </authorList>
    </citation>
    <scope>NUCLEOTIDE SEQUENCE [LARGE SCALE GENOMIC DNA]</scope>
    <source>
        <strain evidence="2">BRIP57314</strain>
    </source>
</reference>
<name>A0A4U6XMF7_9PEZI</name>
<accession>A0A4U6XMF7</accession>
<organism evidence="2 3">
    <name type="scientific">Colletotrichum tanaceti</name>
    <dbReference type="NCBI Taxonomy" id="1306861"/>
    <lineage>
        <taxon>Eukaryota</taxon>
        <taxon>Fungi</taxon>
        <taxon>Dikarya</taxon>
        <taxon>Ascomycota</taxon>
        <taxon>Pezizomycotina</taxon>
        <taxon>Sordariomycetes</taxon>
        <taxon>Hypocreomycetidae</taxon>
        <taxon>Glomerellales</taxon>
        <taxon>Glomerellaceae</taxon>
        <taxon>Colletotrichum</taxon>
        <taxon>Colletotrichum destructivum species complex</taxon>
    </lineage>
</organism>
<feature type="region of interest" description="Disordered" evidence="1">
    <location>
        <begin position="168"/>
        <end position="191"/>
    </location>
</feature>
<feature type="non-terminal residue" evidence="2">
    <location>
        <position position="1"/>
    </location>
</feature>